<feature type="domain" description="EGF-like" evidence="7">
    <location>
        <begin position="457"/>
        <end position="495"/>
    </location>
</feature>
<dbReference type="SUPFAM" id="SSF57196">
    <property type="entry name" value="EGF/Laminin"/>
    <property type="match status" value="1"/>
</dbReference>
<organism evidence="9 10">
    <name type="scientific">Dracunculus medinensis</name>
    <name type="common">Guinea worm</name>
    <dbReference type="NCBI Taxonomy" id="318479"/>
    <lineage>
        <taxon>Eukaryota</taxon>
        <taxon>Metazoa</taxon>
        <taxon>Ecdysozoa</taxon>
        <taxon>Nematoda</taxon>
        <taxon>Chromadorea</taxon>
        <taxon>Rhabditida</taxon>
        <taxon>Spirurina</taxon>
        <taxon>Dracunculoidea</taxon>
        <taxon>Dracunculidae</taxon>
        <taxon>Dracunculus</taxon>
    </lineage>
</organism>
<keyword evidence="3" id="KW-0677">Repeat</keyword>
<dbReference type="InterPro" id="IPR052235">
    <property type="entry name" value="Nephronectin_domain"/>
</dbReference>
<dbReference type="SMART" id="SM00181">
    <property type="entry name" value="EGF"/>
    <property type="match status" value="7"/>
</dbReference>
<feature type="domain" description="EGF-like" evidence="7">
    <location>
        <begin position="546"/>
        <end position="588"/>
    </location>
</feature>
<keyword evidence="4" id="KW-1015">Disulfide bond</keyword>
<keyword evidence="5" id="KW-0325">Glycoprotein</keyword>
<evidence type="ECO:0000256" key="6">
    <source>
        <dbReference type="PROSITE-ProRule" id="PRU00076"/>
    </source>
</evidence>
<dbReference type="FunFam" id="2.10.25.10:FF:000017">
    <property type="entry name" value="latent-transforming growth factor beta-binding protein 4 isoform X1"/>
    <property type="match status" value="1"/>
</dbReference>
<dbReference type="InterPro" id="IPR000152">
    <property type="entry name" value="EGF-type_Asp/Asn_hydroxyl_site"/>
</dbReference>
<dbReference type="WBParaSite" id="DME_0000073501-mRNA-1">
    <property type="protein sequence ID" value="DME_0000073501-mRNA-1"/>
    <property type="gene ID" value="DME_0000073501"/>
</dbReference>
<dbReference type="CDD" id="cd00054">
    <property type="entry name" value="EGF_CA"/>
    <property type="match status" value="4"/>
</dbReference>
<evidence type="ECO:0000256" key="5">
    <source>
        <dbReference type="ARBA" id="ARBA00023180"/>
    </source>
</evidence>
<dbReference type="SMART" id="SM00539">
    <property type="entry name" value="NIDO"/>
    <property type="match status" value="1"/>
</dbReference>
<dbReference type="Pfam" id="PF06119">
    <property type="entry name" value="NIDO"/>
    <property type="match status" value="1"/>
</dbReference>
<name>A0A158Q2S1_DRAME</name>
<dbReference type="Pfam" id="PF12947">
    <property type="entry name" value="EGF_3"/>
    <property type="match status" value="1"/>
</dbReference>
<evidence type="ECO:0000256" key="3">
    <source>
        <dbReference type="ARBA" id="ARBA00022737"/>
    </source>
</evidence>
<dbReference type="InterPro" id="IPR001881">
    <property type="entry name" value="EGF-like_Ca-bd_dom"/>
</dbReference>
<feature type="domain" description="NIDO" evidence="8">
    <location>
        <begin position="103"/>
        <end position="240"/>
    </location>
</feature>
<reference evidence="10" key="1">
    <citation type="submission" date="2016-04" db="UniProtKB">
        <authorList>
            <consortium name="WormBaseParasite"/>
        </authorList>
    </citation>
    <scope>IDENTIFICATION</scope>
</reference>
<evidence type="ECO:0000259" key="8">
    <source>
        <dbReference type="PROSITE" id="PS51220"/>
    </source>
</evidence>
<dbReference type="AlphaFoldDB" id="A0A158Q2S1"/>
<dbReference type="Pfam" id="PF07645">
    <property type="entry name" value="EGF_CA"/>
    <property type="match status" value="5"/>
</dbReference>
<feature type="domain" description="EGF-like" evidence="7">
    <location>
        <begin position="917"/>
        <end position="959"/>
    </location>
</feature>
<dbReference type="InterPro" id="IPR049883">
    <property type="entry name" value="NOTCH1_EGF-like"/>
</dbReference>
<dbReference type="PROSITE" id="PS01186">
    <property type="entry name" value="EGF_2"/>
    <property type="match status" value="3"/>
</dbReference>
<evidence type="ECO:0000256" key="4">
    <source>
        <dbReference type="ARBA" id="ARBA00023157"/>
    </source>
</evidence>
<keyword evidence="2" id="KW-0732">Signal</keyword>
<feature type="domain" description="EGF-like" evidence="7">
    <location>
        <begin position="499"/>
        <end position="539"/>
    </location>
</feature>
<evidence type="ECO:0000313" key="10">
    <source>
        <dbReference type="WBParaSite" id="DME_0000073501-mRNA-1"/>
    </source>
</evidence>
<dbReference type="Proteomes" id="UP000038040">
    <property type="component" value="Unplaced"/>
</dbReference>
<comment type="caution">
    <text evidence="6">Lacks conserved residue(s) required for the propagation of feature annotation.</text>
</comment>
<dbReference type="FunFam" id="2.10.25.10:FF:000005">
    <property type="entry name" value="Fibrillin 2"/>
    <property type="match status" value="1"/>
</dbReference>
<dbReference type="GO" id="GO:0005509">
    <property type="term" value="F:calcium ion binding"/>
    <property type="evidence" value="ECO:0007669"/>
    <property type="project" value="InterPro"/>
</dbReference>
<dbReference type="SMART" id="SM00179">
    <property type="entry name" value="EGF_CA"/>
    <property type="match status" value="6"/>
</dbReference>
<dbReference type="GO" id="GO:0071944">
    <property type="term" value="C:cell periphery"/>
    <property type="evidence" value="ECO:0007669"/>
    <property type="project" value="UniProtKB-ARBA"/>
</dbReference>
<dbReference type="InterPro" id="IPR000742">
    <property type="entry name" value="EGF"/>
</dbReference>
<dbReference type="InterPro" id="IPR018097">
    <property type="entry name" value="EGF_Ca-bd_CS"/>
</dbReference>
<evidence type="ECO:0000313" key="9">
    <source>
        <dbReference type="Proteomes" id="UP000038040"/>
    </source>
</evidence>
<dbReference type="InterPro" id="IPR003886">
    <property type="entry name" value="NIDO_dom"/>
</dbReference>
<keyword evidence="1 6" id="KW-0245">EGF-like domain</keyword>
<evidence type="ECO:0000256" key="2">
    <source>
        <dbReference type="ARBA" id="ARBA00022729"/>
    </source>
</evidence>
<dbReference type="PANTHER" id="PTHR24050">
    <property type="entry name" value="PA14 DOMAIN-CONTAINING PROTEIN"/>
    <property type="match status" value="1"/>
</dbReference>
<dbReference type="InterPro" id="IPR009030">
    <property type="entry name" value="Growth_fac_rcpt_cys_sf"/>
</dbReference>
<sequence>LIILPKFFSLFSDHIRYKRQFDDINTPEIDLNITVPYIFSARLYPYGISRGDRILSGSFQLLKLRSSLKFLGEIYNSVYIRRDGIISFTSANPRPSRFPINEPVIAVYWMSSQSGKVYFRETDVLNLAQNEVNIQYRYGSSIHPTSVLIVTWENVHDAAEKSTEANTANSFQIAIIISELGTFAHVVYSKLNSNNDAIAGFNGKANYYSLPGSGTHDAILLSEKSDIGIPGEFLFRIDMDQVFLCGAGFKGLECIEGCGLTEWGLDCSHRCHCEGSLQCNPETGVCPNGRCNPGWIGEPICDQDINECEKQADLCPHEQPDCMNTAGAYLCVCFEYDNSTNSCKASWDKKPIPVPVISLEPKLATFLRAASTAFSLQPETLSTFHPINRTEQATETIRFNSVTIRNMLCLTILSIFTFQPVLGTTKPPCHCGINAECINGICQCKSGWAGDGKFCVDINECFGEPSICGPHSACENSAGSYSCQCDIGYISDENGKCMDMDECAEGVVICGGGKNSSVCVNIDGGYECRCAPGYTGNPDSPHGCVDVDECQLSEFYCGERGLCKNLIGSYECTCDEGFQRDPQSGQCVDTDECRYDPCDKAALCSNLYGSFKCSCIDGFVGNGVECHETILYPVQRPTLYLLKKPNSVADFSLPEPIQLFGKQHSTIYISSNGGVSFDSPLPNDAFENSLSTPAFFPLSQQYIFDKNSNVILKIITDTDAQDYPLLARSSLSVHTRFHQKDFRARNMIIISYEKMINSFQLVISRGANATFLTYLFEEVESEFGFSGFSSGSTLFELPLALLVNQSNIGERGKWMFRIDSKEPLMCPAGTLDPPLCQKECGAGFWGFECKNKCHCKDDIPCDFATGYCSNAQCATGWIGTNCFQDIDECFIGLHNCTDQLDCINEIGTFRCRFFFLAQDPCFEKYKEKCSIHAKCDGNSEEGPECICNNGYHGDGLNCFKIINTPTGNVINDGSLSIPERIDINEEEVEVTPFVMHNWITEVALSIKIKFPHCMLNKV</sequence>
<dbReference type="PROSITE" id="PS01187">
    <property type="entry name" value="EGF_CA"/>
    <property type="match status" value="3"/>
</dbReference>
<dbReference type="InterPro" id="IPR024731">
    <property type="entry name" value="NELL2-like_EGF"/>
</dbReference>
<protein>
    <submittedName>
        <fullName evidence="10">EGF-like domain-containing protein</fullName>
    </submittedName>
</protein>
<evidence type="ECO:0000256" key="1">
    <source>
        <dbReference type="ARBA" id="ARBA00022536"/>
    </source>
</evidence>
<feature type="domain" description="EGF-like" evidence="7">
    <location>
        <begin position="589"/>
        <end position="627"/>
    </location>
</feature>
<dbReference type="PROSITE" id="PS00010">
    <property type="entry name" value="ASX_HYDROXYL"/>
    <property type="match status" value="4"/>
</dbReference>
<dbReference type="FunFam" id="2.10.25.10:FF:000038">
    <property type="entry name" value="Fibrillin 2"/>
    <property type="match status" value="1"/>
</dbReference>
<evidence type="ECO:0000259" key="7">
    <source>
        <dbReference type="PROSITE" id="PS50026"/>
    </source>
</evidence>
<dbReference type="PANTHER" id="PTHR24050:SF28">
    <property type="entry name" value="UROMODULIN-LIKE"/>
    <property type="match status" value="1"/>
</dbReference>
<dbReference type="GO" id="GO:0007160">
    <property type="term" value="P:cell-matrix adhesion"/>
    <property type="evidence" value="ECO:0007669"/>
    <property type="project" value="InterPro"/>
</dbReference>
<proteinExistence type="predicted"/>
<dbReference type="PROSITE" id="PS51220">
    <property type="entry name" value="NIDO"/>
    <property type="match status" value="1"/>
</dbReference>
<accession>A0A158Q2S1</accession>
<dbReference type="PROSITE" id="PS50026">
    <property type="entry name" value="EGF_3"/>
    <property type="match status" value="5"/>
</dbReference>
<dbReference type="Gene3D" id="2.10.25.10">
    <property type="entry name" value="Laminin"/>
    <property type="match status" value="5"/>
</dbReference>
<dbReference type="SUPFAM" id="SSF57184">
    <property type="entry name" value="Growth factor receptor domain"/>
    <property type="match status" value="1"/>
</dbReference>
<dbReference type="Gene3D" id="2.170.300.10">
    <property type="entry name" value="Tie2 ligand-binding domain superfamily"/>
    <property type="match status" value="2"/>
</dbReference>